<name>A0AAQ3USJ9_PASNO</name>
<sequence length="639" mass="70971">MLCSPSHPCSSCSRAGSEVGEGERGRSVLAGGRRAEAKGIHCRHLYQPAAHRTTPLLPCARTHRFSPPGGSPDPAAQRARPRHGRRRRGQEARGRSARPKEQRELLQCPDAHRRAVSAGAVAALAGLLVSPAASADAGATTSPSWLVDFLGEAVSRSAKEHCASLLASLGLHGGDKVLAGGGGMLAERVAAGWSSASDRLARSAPWPSGTSEKRIKVSIQCIGNLFTQSTARSLKCRNPPWGGHFGEATFHRGKMAFFSSVADDANARISSIPTCAALPPWRSETLAAFGGRFIRDSFFPFARDFNHDRGLFFPSSPLSSRRCSWRGGQSCTRSSSSPHRQARRETINHRRAHRQQIHHQSLLPLQQQLHYQHFVPHHLGLSYRRRCLNIERRIRNIRSVRLHQPIRNSDTTCISELRMDKRTFYILCEMLDIGGLKGTRNMPLEKIVSQFLYTLSHHLKNRTIGNLFYRSGETVSRQFNLCLLAVLKLHHLLLKTPEPIPEDSVDDKWKYFKVNGLSKLFGRIGWNSHKGVPARLKGRYRSRKGDIVMNVLGVCAPDMQFIYILHGWEGSAHDSRVLRDAISRPDGLRVPLRRREEATWSAAGDGRGAGAGTQALYHVREEEMAAQLFPRAQRANVHM</sequence>
<dbReference type="PANTHER" id="PTHR22930">
    <property type="match status" value="1"/>
</dbReference>
<evidence type="ECO:0000313" key="12">
    <source>
        <dbReference type="Proteomes" id="UP001341281"/>
    </source>
</evidence>
<dbReference type="GO" id="GO:0005634">
    <property type="term" value="C:nucleus"/>
    <property type="evidence" value="ECO:0007669"/>
    <property type="project" value="UniProtKB-SubCell"/>
</dbReference>
<keyword evidence="7" id="KW-0539">Nucleus</keyword>
<dbReference type="GO" id="GO:0046872">
    <property type="term" value="F:metal ion binding"/>
    <property type="evidence" value="ECO:0007669"/>
    <property type="project" value="UniProtKB-KW"/>
</dbReference>
<dbReference type="InterPro" id="IPR027806">
    <property type="entry name" value="HARBI1_dom"/>
</dbReference>
<evidence type="ECO:0000256" key="1">
    <source>
        <dbReference type="ARBA" id="ARBA00001968"/>
    </source>
</evidence>
<feature type="compositionally biased region" description="Low complexity" evidence="8">
    <location>
        <begin position="1"/>
        <end position="18"/>
    </location>
</feature>
<dbReference type="GO" id="GO:0016787">
    <property type="term" value="F:hydrolase activity"/>
    <property type="evidence" value="ECO:0007669"/>
    <property type="project" value="UniProtKB-KW"/>
</dbReference>
<dbReference type="PANTHER" id="PTHR22930:SF293">
    <property type="entry name" value="PROTEIN ALP1-LIKE"/>
    <property type="match status" value="1"/>
</dbReference>
<evidence type="ECO:0000256" key="6">
    <source>
        <dbReference type="ARBA" id="ARBA00022801"/>
    </source>
</evidence>
<dbReference type="GO" id="GO:0004518">
    <property type="term" value="F:nuclease activity"/>
    <property type="evidence" value="ECO:0007669"/>
    <property type="project" value="UniProtKB-KW"/>
</dbReference>
<feature type="compositionally biased region" description="Basic residues" evidence="8">
    <location>
        <begin position="79"/>
        <end position="88"/>
    </location>
</feature>
<dbReference type="EMBL" id="CP144754">
    <property type="protein sequence ID" value="WVZ96829.1"/>
    <property type="molecule type" value="Genomic_DNA"/>
</dbReference>
<dbReference type="Pfam" id="PF13359">
    <property type="entry name" value="DDE_Tnp_4"/>
    <property type="match status" value="1"/>
</dbReference>
<proteinExistence type="inferred from homology"/>
<evidence type="ECO:0000256" key="8">
    <source>
        <dbReference type="SAM" id="MobiDB-lite"/>
    </source>
</evidence>
<evidence type="ECO:0000256" key="7">
    <source>
        <dbReference type="ARBA" id="ARBA00023242"/>
    </source>
</evidence>
<keyword evidence="4" id="KW-0540">Nuclease</keyword>
<feature type="region of interest" description="Disordered" evidence="8">
    <location>
        <begin position="1"/>
        <end position="34"/>
    </location>
</feature>
<feature type="compositionally biased region" description="Basic and acidic residues" evidence="8">
    <location>
        <begin position="89"/>
        <end position="104"/>
    </location>
</feature>
<keyword evidence="5" id="KW-0479">Metal-binding</keyword>
<keyword evidence="12" id="KW-1185">Reference proteome</keyword>
<dbReference type="Pfam" id="PF26138">
    <property type="entry name" value="DUF8040"/>
    <property type="match status" value="1"/>
</dbReference>
<accession>A0AAQ3USJ9</accession>
<evidence type="ECO:0000313" key="11">
    <source>
        <dbReference type="EMBL" id="WVZ96829.1"/>
    </source>
</evidence>
<dbReference type="InterPro" id="IPR045249">
    <property type="entry name" value="HARBI1-like"/>
</dbReference>
<evidence type="ECO:0000259" key="10">
    <source>
        <dbReference type="Pfam" id="PF26138"/>
    </source>
</evidence>
<reference evidence="11 12" key="1">
    <citation type="submission" date="2024-02" db="EMBL/GenBank/DDBJ databases">
        <title>High-quality chromosome-scale genome assembly of Pensacola bahiagrass (Paspalum notatum Flugge var. saurae).</title>
        <authorList>
            <person name="Vega J.M."/>
            <person name="Podio M."/>
            <person name="Orjuela J."/>
            <person name="Siena L.A."/>
            <person name="Pessino S.C."/>
            <person name="Combes M.C."/>
            <person name="Mariac C."/>
            <person name="Albertini E."/>
            <person name="Pupilli F."/>
            <person name="Ortiz J.P.A."/>
            <person name="Leblanc O."/>
        </authorList>
    </citation>
    <scope>NUCLEOTIDE SEQUENCE [LARGE SCALE GENOMIC DNA]</scope>
    <source>
        <strain evidence="11">R1</strain>
        <tissue evidence="11">Leaf</tissue>
    </source>
</reference>
<evidence type="ECO:0008006" key="13">
    <source>
        <dbReference type="Google" id="ProtNLM"/>
    </source>
</evidence>
<evidence type="ECO:0000256" key="5">
    <source>
        <dbReference type="ARBA" id="ARBA00022723"/>
    </source>
</evidence>
<dbReference type="AlphaFoldDB" id="A0AAQ3USJ9"/>
<feature type="domain" description="DUF8040" evidence="10">
    <location>
        <begin position="406"/>
        <end position="487"/>
    </location>
</feature>
<gene>
    <name evidence="11" type="ORF">U9M48_042414</name>
</gene>
<protein>
    <recommendedName>
        <fullName evidence="13">DDE Tnp4 domain-containing protein</fullName>
    </recommendedName>
</protein>
<comment type="similarity">
    <text evidence="3">Belongs to the HARBI1 family.</text>
</comment>
<feature type="domain" description="DDE Tnp4" evidence="9">
    <location>
        <begin position="539"/>
        <end position="580"/>
    </location>
</feature>
<evidence type="ECO:0000256" key="3">
    <source>
        <dbReference type="ARBA" id="ARBA00006958"/>
    </source>
</evidence>
<evidence type="ECO:0000256" key="4">
    <source>
        <dbReference type="ARBA" id="ARBA00022722"/>
    </source>
</evidence>
<dbReference type="InterPro" id="IPR058353">
    <property type="entry name" value="DUF8040"/>
</dbReference>
<organism evidence="11 12">
    <name type="scientific">Paspalum notatum var. saurae</name>
    <dbReference type="NCBI Taxonomy" id="547442"/>
    <lineage>
        <taxon>Eukaryota</taxon>
        <taxon>Viridiplantae</taxon>
        <taxon>Streptophyta</taxon>
        <taxon>Embryophyta</taxon>
        <taxon>Tracheophyta</taxon>
        <taxon>Spermatophyta</taxon>
        <taxon>Magnoliopsida</taxon>
        <taxon>Liliopsida</taxon>
        <taxon>Poales</taxon>
        <taxon>Poaceae</taxon>
        <taxon>PACMAD clade</taxon>
        <taxon>Panicoideae</taxon>
        <taxon>Andropogonodae</taxon>
        <taxon>Paspaleae</taxon>
        <taxon>Paspalinae</taxon>
        <taxon>Paspalum</taxon>
    </lineage>
</organism>
<keyword evidence="6" id="KW-0378">Hydrolase</keyword>
<comment type="subcellular location">
    <subcellularLocation>
        <location evidence="2">Nucleus</location>
    </subcellularLocation>
</comment>
<feature type="region of interest" description="Disordered" evidence="8">
    <location>
        <begin position="59"/>
        <end position="104"/>
    </location>
</feature>
<evidence type="ECO:0000256" key="2">
    <source>
        <dbReference type="ARBA" id="ARBA00004123"/>
    </source>
</evidence>
<evidence type="ECO:0000259" key="9">
    <source>
        <dbReference type="Pfam" id="PF13359"/>
    </source>
</evidence>
<dbReference type="Proteomes" id="UP001341281">
    <property type="component" value="Chromosome 10"/>
</dbReference>
<comment type="cofactor">
    <cofactor evidence="1">
        <name>a divalent metal cation</name>
        <dbReference type="ChEBI" id="CHEBI:60240"/>
    </cofactor>
</comment>